<comment type="caution">
    <text evidence="1">The sequence shown here is derived from an EMBL/GenBank/DDBJ whole genome shotgun (WGS) entry which is preliminary data.</text>
</comment>
<evidence type="ECO:0000313" key="1">
    <source>
        <dbReference type="EMBL" id="TCS94891.1"/>
    </source>
</evidence>
<gene>
    <name evidence="1" type="ORF">EDD58_103314</name>
</gene>
<organism evidence="1 2">
    <name type="scientific">Hazenella coriacea</name>
    <dbReference type="NCBI Taxonomy" id="1179467"/>
    <lineage>
        <taxon>Bacteria</taxon>
        <taxon>Bacillati</taxon>
        <taxon>Bacillota</taxon>
        <taxon>Bacilli</taxon>
        <taxon>Bacillales</taxon>
        <taxon>Thermoactinomycetaceae</taxon>
        <taxon>Hazenella</taxon>
    </lineage>
</organism>
<reference evidence="1 2" key="1">
    <citation type="submission" date="2019-03" db="EMBL/GenBank/DDBJ databases">
        <title>Genomic Encyclopedia of Type Strains, Phase IV (KMG-IV): sequencing the most valuable type-strain genomes for metagenomic binning, comparative biology and taxonomic classification.</title>
        <authorList>
            <person name="Goeker M."/>
        </authorList>
    </citation>
    <scope>NUCLEOTIDE SEQUENCE [LARGE SCALE GENOMIC DNA]</scope>
    <source>
        <strain evidence="1 2">DSM 45707</strain>
    </source>
</reference>
<protein>
    <submittedName>
        <fullName evidence="1">Uncharacterized protein DUF1292</fullName>
    </submittedName>
</protein>
<dbReference type="InterPro" id="IPR009711">
    <property type="entry name" value="UPF0473"/>
</dbReference>
<proteinExistence type="predicted"/>
<keyword evidence="2" id="KW-1185">Reference proteome</keyword>
<dbReference type="RefSeq" id="WP_131924270.1">
    <property type="nucleotide sequence ID" value="NZ_SMAG01000003.1"/>
</dbReference>
<accession>A0A4R3L524</accession>
<sequence>MTDLNQPLAKEVKILRSQISPGDFFLRTSTDGEEKYSVLHEVELDGQHYAVMHKQKDDPNDVYLFRINEGLAEEVDEDDEWERVAEAVDEMLYFYDS</sequence>
<dbReference type="Proteomes" id="UP000294937">
    <property type="component" value="Unassembled WGS sequence"/>
</dbReference>
<dbReference type="OrthoDB" id="2990381at2"/>
<dbReference type="EMBL" id="SMAG01000003">
    <property type="protein sequence ID" value="TCS94891.1"/>
    <property type="molecule type" value="Genomic_DNA"/>
</dbReference>
<dbReference type="AlphaFoldDB" id="A0A4R3L524"/>
<evidence type="ECO:0000313" key="2">
    <source>
        <dbReference type="Proteomes" id="UP000294937"/>
    </source>
</evidence>
<name>A0A4R3L524_9BACL</name>
<dbReference type="Pfam" id="PF06949">
    <property type="entry name" value="DUF1292"/>
    <property type="match status" value="1"/>
</dbReference>